<name>A0A061IXL8_TRYRA</name>
<evidence type="ECO:0000259" key="2">
    <source>
        <dbReference type="PROSITE" id="PS51358"/>
    </source>
</evidence>
<evidence type="ECO:0000313" key="4">
    <source>
        <dbReference type="Proteomes" id="UP000031737"/>
    </source>
</evidence>
<dbReference type="InterPro" id="IPR002687">
    <property type="entry name" value="Nop_dom"/>
</dbReference>
<dbReference type="InterPro" id="IPR036070">
    <property type="entry name" value="Nop_dom_sf"/>
</dbReference>
<evidence type="ECO:0000313" key="3">
    <source>
        <dbReference type="EMBL" id="ESL06581.1"/>
    </source>
</evidence>
<sequence length="239" mass="25894">MAKDGAPALPNLSALVGRDVAVGLMEKAGGLASLARLSDAALRHLGLDAATQFQRNRHLHAGDIAEAPAFVEFFGTDEVRADDMQAAKKAIAVLARKCSIAAKADLAGGPATGALGEAELEKVRRSFEVLLAEGKVNAIDTQALPVPNVFVRGEEAKKKRGGRREFRKQQAQRDAPSALERAVSHVKMGVSEEEQLQLLMQRSDVRTQLLKGLTKAPEQRKRPREADSDEYDDLLQIRL</sequence>
<feature type="compositionally biased region" description="Basic and acidic residues" evidence="1">
    <location>
        <begin position="217"/>
        <end position="226"/>
    </location>
</feature>
<reference evidence="3 4" key="1">
    <citation type="submission" date="2013-07" db="EMBL/GenBank/DDBJ databases">
        <authorList>
            <person name="Stoco P.H."/>
            <person name="Wagner G."/>
            <person name="Gerber A."/>
            <person name="Zaha A."/>
            <person name="Thompson C."/>
            <person name="Bartholomeu D.C."/>
            <person name="Luckemeyer D.D."/>
            <person name="Bahia D."/>
            <person name="Loreto E."/>
            <person name="Prestes E.B."/>
            <person name="Lima F.M."/>
            <person name="Rodrigues-Luiz G."/>
            <person name="Vallejo G.A."/>
            <person name="Filho J.F."/>
            <person name="Monteiro K.M."/>
            <person name="Tyler K.M."/>
            <person name="de Almeida L.G."/>
            <person name="Ortiz M.F."/>
            <person name="Siervo M.A."/>
            <person name="de Moraes M.H."/>
            <person name="Cunha O.L."/>
            <person name="Mendonca-Neto R."/>
            <person name="Silva R."/>
            <person name="Teixeira S.M."/>
            <person name="Murta S.M."/>
            <person name="Sincero T.C."/>
            <person name="Mendes T.A."/>
            <person name="Urmenyi T.P."/>
            <person name="Silva V.G."/>
            <person name="da Rocha W.D."/>
            <person name="Andersson B."/>
            <person name="Romanha A.J."/>
            <person name="Steindel M."/>
            <person name="de Vasconcelos A.T."/>
            <person name="Grisard E.C."/>
        </authorList>
    </citation>
    <scope>NUCLEOTIDE SEQUENCE [LARGE SCALE GENOMIC DNA]</scope>
    <source>
        <strain evidence="3 4">SC58</strain>
    </source>
</reference>
<dbReference type="GO" id="GO:0000244">
    <property type="term" value="P:spliceosomal tri-snRNP complex assembly"/>
    <property type="evidence" value="ECO:0007669"/>
    <property type="project" value="InterPro"/>
</dbReference>
<accession>A0A061IXL8</accession>
<dbReference type="PANTHER" id="PTHR13904:SF0">
    <property type="entry name" value="U4_U6 SMALL NUCLEAR RIBONUCLEOPROTEIN PRP31"/>
    <property type="match status" value="1"/>
</dbReference>
<organism evidence="3 4">
    <name type="scientific">Trypanosoma rangeli SC58</name>
    <dbReference type="NCBI Taxonomy" id="429131"/>
    <lineage>
        <taxon>Eukaryota</taxon>
        <taxon>Discoba</taxon>
        <taxon>Euglenozoa</taxon>
        <taxon>Kinetoplastea</taxon>
        <taxon>Metakinetoplastina</taxon>
        <taxon>Trypanosomatida</taxon>
        <taxon>Trypanosomatidae</taxon>
        <taxon>Trypanosoma</taxon>
        <taxon>Herpetosoma</taxon>
    </lineage>
</organism>
<dbReference type="Pfam" id="PF01798">
    <property type="entry name" value="Nop"/>
    <property type="match status" value="1"/>
</dbReference>
<proteinExistence type="predicted"/>
<dbReference type="GO" id="GO:0005687">
    <property type="term" value="C:U4 snRNP"/>
    <property type="evidence" value="ECO:0007669"/>
    <property type="project" value="TreeGrafter"/>
</dbReference>
<gene>
    <name evidence="3" type="ORF">TRSC58_05743</name>
</gene>
<comment type="caution">
    <text evidence="3">The sequence shown here is derived from an EMBL/GenBank/DDBJ whole genome shotgun (WGS) entry which is preliminary data.</text>
</comment>
<dbReference type="SUPFAM" id="SSF89124">
    <property type="entry name" value="Nop domain"/>
    <property type="match status" value="1"/>
</dbReference>
<feature type="domain" description="Nop" evidence="2">
    <location>
        <begin position="8"/>
        <end position="132"/>
    </location>
</feature>
<dbReference type="InterPro" id="IPR042239">
    <property type="entry name" value="Nop_C"/>
</dbReference>
<feature type="region of interest" description="Disordered" evidence="1">
    <location>
        <begin position="211"/>
        <end position="239"/>
    </location>
</feature>
<dbReference type="Proteomes" id="UP000031737">
    <property type="component" value="Unassembled WGS sequence"/>
</dbReference>
<dbReference type="Gene3D" id="1.10.246.90">
    <property type="entry name" value="Nop domain"/>
    <property type="match status" value="1"/>
</dbReference>
<dbReference type="InterPro" id="IPR027105">
    <property type="entry name" value="Prp31"/>
</dbReference>
<keyword evidence="4" id="KW-1185">Reference proteome</keyword>
<dbReference type="PROSITE" id="PS51358">
    <property type="entry name" value="NOP"/>
    <property type="match status" value="1"/>
</dbReference>
<dbReference type="EMBL" id="AUPL01005743">
    <property type="protein sequence ID" value="ESL06581.1"/>
    <property type="molecule type" value="Genomic_DNA"/>
</dbReference>
<feature type="region of interest" description="Disordered" evidence="1">
    <location>
        <begin position="160"/>
        <end position="179"/>
    </location>
</feature>
<dbReference type="GO" id="GO:0071011">
    <property type="term" value="C:precatalytic spliceosome"/>
    <property type="evidence" value="ECO:0007669"/>
    <property type="project" value="TreeGrafter"/>
</dbReference>
<evidence type="ECO:0000256" key="1">
    <source>
        <dbReference type="SAM" id="MobiDB-lite"/>
    </source>
</evidence>
<dbReference type="OrthoDB" id="4771285at2759"/>
<protein>
    <recommendedName>
        <fullName evidence="2">Nop domain-containing protein</fullName>
    </recommendedName>
</protein>
<dbReference type="GO" id="GO:0046540">
    <property type="term" value="C:U4/U6 x U5 tri-snRNP complex"/>
    <property type="evidence" value="ECO:0007669"/>
    <property type="project" value="InterPro"/>
</dbReference>
<dbReference type="AlphaFoldDB" id="A0A061IXL8"/>
<dbReference type="PANTHER" id="PTHR13904">
    <property type="entry name" value="PRE-MRNA SPLICING FACTOR PRP31"/>
    <property type="match status" value="1"/>
</dbReference>
<dbReference type="VEuPathDB" id="TriTrypDB:TRSC58_05743"/>